<gene>
    <name evidence="4" type="ORF">K7432_008798</name>
</gene>
<dbReference type="Pfam" id="PF13304">
    <property type="entry name" value="AAA_21"/>
    <property type="match status" value="1"/>
</dbReference>
<dbReference type="InterPro" id="IPR003959">
    <property type="entry name" value="ATPase_AAA_core"/>
</dbReference>
<name>A0ABR2VY03_9FUNG</name>
<protein>
    <recommendedName>
        <fullName evidence="3">ATPase AAA-type core domain-containing protein</fullName>
    </recommendedName>
</protein>
<dbReference type="SUPFAM" id="SSF52540">
    <property type="entry name" value="P-loop containing nucleoside triphosphate hydrolases"/>
    <property type="match status" value="1"/>
</dbReference>
<keyword evidence="2" id="KW-0677">Repeat</keyword>
<accession>A0ABR2VY03</accession>
<evidence type="ECO:0000256" key="1">
    <source>
        <dbReference type="ARBA" id="ARBA00022448"/>
    </source>
</evidence>
<dbReference type="EMBL" id="JASJQH010007382">
    <property type="protein sequence ID" value="KAK9709771.1"/>
    <property type="molecule type" value="Genomic_DNA"/>
</dbReference>
<dbReference type="PANTHER" id="PTHR19229">
    <property type="entry name" value="ATP-BINDING CASSETTE TRANSPORTER SUBFAMILY A ABCA"/>
    <property type="match status" value="1"/>
</dbReference>
<reference evidence="4 5" key="1">
    <citation type="submission" date="2023-04" db="EMBL/GenBank/DDBJ databases">
        <title>Genome of Basidiobolus ranarum AG-B5.</title>
        <authorList>
            <person name="Stajich J.E."/>
            <person name="Carter-House D."/>
            <person name="Gryganskyi A."/>
        </authorList>
    </citation>
    <scope>NUCLEOTIDE SEQUENCE [LARGE SCALE GENOMIC DNA]</scope>
    <source>
        <strain evidence="4 5">AG-B5</strain>
    </source>
</reference>
<dbReference type="InterPro" id="IPR026082">
    <property type="entry name" value="ABCA"/>
</dbReference>
<organism evidence="4 5">
    <name type="scientific">Basidiobolus ranarum</name>
    <dbReference type="NCBI Taxonomy" id="34480"/>
    <lineage>
        <taxon>Eukaryota</taxon>
        <taxon>Fungi</taxon>
        <taxon>Fungi incertae sedis</taxon>
        <taxon>Zoopagomycota</taxon>
        <taxon>Entomophthoromycotina</taxon>
        <taxon>Basidiobolomycetes</taxon>
        <taxon>Basidiobolales</taxon>
        <taxon>Basidiobolaceae</taxon>
        <taxon>Basidiobolus</taxon>
    </lineage>
</organism>
<evidence type="ECO:0000313" key="5">
    <source>
        <dbReference type="Proteomes" id="UP001479436"/>
    </source>
</evidence>
<dbReference type="PANTHER" id="PTHR19229:SF36">
    <property type="entry name" value="ATP-BINDING CASSETTE SUB-FAMILY A MEMBER 2"/>
    <property type="match status" value="1"/>
</dbReference>
<dbReference type="Gene3D" id="3.40.50.300">
    <property type="entry name" value="P-loop containing nucleotide triphosphate hydrolases"/>
    <property type="match status" value="1"/>
</dbReference>
<proteinExistence type="predicted"/>
<sequence length="204" mass="22919">MVEKALTNVSLHKFKNRLSKGLSGGEKRRLSIAIALIGSPTVVFLDEPTTGLDPEVKRLIWDIISDAKHGRTIILTTHSMEEAEVLCNRIGIMAHGTLRCIGPQLRLKQIYGKGFKLTYNCIAEMSMEASKFIESLLPEGWKKIDNFITNASYEFLPLPGYIPLLFEKINLHKDQYGIIDWGLSQTSLEEVFLKIIQDADANAE</sequence>
<feature type="domain" description="ATPase AAA-type core" evidence="3">
    <location>
        <begin position="21"/>
        <end position="81"/>
    </location>
</feature>
<comment type="caution">
    <text evidence="4">The sequence shown here is derived from an EMBL/GenBank/DDBJ whole genome shotgun (WGS) entry which is preliminary data.</text>
</comment>
<evidence type="ECO:0000259" key="3">
    <source>
        <dbReference type="Pfam" id="PF13304"/>
    </source>
</evidence>
<evidence type="ECO:0000313" key="4">
    <source>
        <dbReference type="EMBL" id="KAK9709771.1"/>
    </source>
</evidence>
<keyword evidence="1" id="KW-0813">Transport</keyword>
<dbReference type="InterPro" id="IPR027417">
    <property type="entry name" value="P-loop_NTPase"/>
</dbReference>
<keyword evidence="5" id="KW-1185">Reference proteome</keyword>
<dbReference type="Proteomes" id="UP001479436">
    <property type="component" value="Unassembled WGS sequence"/>
</dbReference>
<evidence type="ECO:0000256" key="2">
    <source>
        <dbReference type="ARBA" id="ARBA00022737"/>
    </source>
</evidence>